<keyword evidence="9 11" id="KW-0472">Membrane</keyword>
<dbReference type="GO" id="GO:0051707">
    <property type="term" value="P:response to other organism"/>
    <property type="evidence" value="ECO:0007669"/>
    <property type="project" value="UniProtKB-ARBA"/>
</dbReference>
<dbReference type="PROSITE" id="PS51450">
    <property type="entry name" value="LRR"/>
    <property type="match status" value="1"/>
</dbReference>
<keyword evidence="15" id="KW-0808">Transferase</keyword>
<dbReference type="SMART" id="SM00369">
    <property type="entry name" value="LRR_TYP"/>
    <property type="match status" value="3"/>
</dbReference>
<dbReference type="InterPro" id="IPR003591">
    <property type="entry name" value="Leu-rich_rpt_typical-subtyp"/>
</dbReference>
<evidence type="ECO:0000256" key="9">
    <source>
        <dbReference type="ARBA" id="ARBA00023136"/>
    </source>
</evidence>
<dbReference type="InterPro" id="IPR032675">
    <property type="entry name" value="LRR_dom_sf"/>
</dbReference>
<dbReference type="InterPro" id="IPR055414">
    <property type="entry name" value="LRR_R13L4/SHOC2-like"/>
</dbReference>
<organism evidence="15 16">
    <name type="scientific">Phtheirospermum japonicum</name>
    <dbReference type="NCBI Taxonomy" id="374723"/>
    <lineage>
        <taxon>Eukaryota</taxon>
        <taxon>Viridiplantae</taxon>
        <taxon>Streptophyta</taxon>
        <taxon>Embryophyta</taxon>
        <taxon>Tracheophyta</taxon>
        <taxon>Spermatophyta</taxon>
        <taxon>Magnoliopsida</taxon>
        <taxon>eudicotyledons</taxon>
        <taxon>Gunneridae</taxon>
        <taxon>Pentapetalae</taxon>
        <taxon>asterids</taxon>
        <taxon>lamiids</taxon>
        <taxon>Lamiales</taxon>
        <taxon>Orobanchaceae</taxon>
        <taxon>Orobanchaceae incertae sedis</taxon>
        <taxon>Phtheirospermum</taxon>
    </lineage>
</organism>
<dbReference type="InterPro" id="IPR046956">
    <property type="entry name" value="RLP23-like"/>
</dbReference>
<dbReference type="Pfam" id="PF00560">
    <property type="entry name" value="LRR_1"/>
    <property type="match status" value="2"/>
</dbReference>
<dbReference type="OrthoDB" id="1748906at2759"/>
<reference evidence="15" key="1">
    <citation type="submission" date="2020-07" db="EMBL/GenBank/DDBJ databases">
        <title>Ethylene signaling mediates host invasion by parasitic plants.</title>
        <authorList>
            <person name="Yoshida S."/>
        </authorList>
    </citation>
    <scope>NUCLEOTIDE SEQUENCE</scope>
    <source>
        <strain evidence="15">Okayama</strain>
    </source>
</reference>
<dbReference type="FunFam" id="3.80.10.10:FF:000111">
    <property type="entry name" value="LRR receptor-like serine/threonine-protein kinase ERECTA"/>
    <property type="match status" value="1"/>
</dbReference>
<dbReference type="PANTHER" id="PTHR48063:SF112">
    <property type="entry name" value="RECEPTOR LIKE PROTEIN 30-LIKE"/>
    <property type="match status" value="1"/>
</dbReference>
<dbReference type="Pfam" id="PF08263">
    <property type="entry name" value="LRRNT_2"/>
    <property type="match status" value="1"/>
</dbReference>
<proteinExistence type="inferred from homology"/>
<dbReference type="Pfam" id="PF23598">
    <property type="entry name" value="LRR_14"/>
    <property type="match status" value="1"/>
</dbReference>
<keyword evidence="4" id="KW-0433">Leucine-rich repeat</keyword>
<keyword evidence="3" id="KW-1003">Cell membrane</keyword>
<feature type="transmembrane region" description="Helical" evidence="11">
    <location>
        <begin position="277"/>
        <end position="299"/>
    </location>
</feature>
<name>A0A830CK27_9LAMI</name>
<keyword evidence="7" id="KW-0677">Repeat</keyword>
<evidence type="ECO:0000313" key="15">
    <source>
        <dbReference type="EMBL" id="GFP97618.1"/>
    </source>
</evidence>
<evidence type="ECO:0000259" key="13">
    <source>
        <dbReference type="Pfam" id="PF08263"/>
    </source>
</evidence>
<evidence type="ECO:0000256" key="7">
    <source>
        <dbReference type="ARBA" id="ARBA00022737"/>
    </source>
</evidence>
<protein>
    <submittedName>
        <fullName evidence="15">Probable inactive leucine-rich repeat receptor-like protein kinase at1g66830</fullName>
    </submittedName>
</protein>
<feature type="chain" id="PRO_5033033744" evidence="12">
    <location>
        <begin position="23"/>
        <end position="337"/>
    </location>
</feature>
<keyword evidence="15" id="KW-0675">Receptor</keyword>
<feature type="domain" description="Leucine-rich repeat-containing N-terminal plant-type" evidence="13">
    <location>
        <begin position="27"/>
        <end position="63"/>
    </location>
</feature>
<evidence type="ECO:0000256" key="5">
    <source>
        <dbReference type="ARBA" id="ARBA00022692"/>
    </source>
</evidence>
<dbReference type="PRINTS" id="PR00019">
    <property type="entry name" value="LEURICHRPT"/>
</dbReference>
<evidence type="ECO:0000256" key="12">
    <source>
        <dbReference type="SAM" id="SignalP"/>
    </source>
</evidence>
<dbReference type="GO" id="GO:0005886">
    <property type="term" value="C:plasma membrane"/>
    <property type="evidence" value="ECO:0007669"/>
    <property type="project" value="UniProtKB-SubCell"/>
</dbReference>
<evidence type="ECO:0000256" key="11">
    <source>
        <dbReference type="SAM" id="Phobius"/>
    </source>
</evidence>
<sequence>MQNLATANLFFLLFLSFKLSISYPQIEKQALLSFKQSLQDPDNLLSSWNDKVNCCDWRGVICSDLTALEYLNLRDNELSGHLTHQFGEFKSLRILDLSNNSLSGVIPNNIGNLSPLEYLYIDENKLTGNLPESMGQLFNLATLSMEENNLSGDVPKELTRLVELRSLNLSRNHLTGLIPDSIGNMKQLESLDFSVNSLSGEIPSSFTMMFSLDYLNLSYNDLTGEIPQSTQLLGFNASSFIGNNLCGPPLAISCGNDGTTTNIEDQDQEGEKAEIEWFYVFVSLGYAVGLSAFFTTLFLKKSWSEAYDEFLEDMYDSVYVYLCIKCRRLGRALGRNT</sequence>
<keyword evidence="6 12" id="KW-0732">Signal</keyword>
<keyword evidence="5 11" id="KW-0812">Transmembrane</keyword>
<dbReference type="AlphaFoldDB" id="A0A830CK27"/>
<feature type="domain" description="Disease resistance R13L4/SHOC-2-like LRR" evidence="14">
    <location>
        <begin position="64"/>
        <end position="170"/>
    </location>
</feature>
<dbReference type="GO" id="GO:0016301">
    <property type="term" value="F:kinase activity"/>
    <property type="evidence" value="ECO:0007669"/>
    <property type="project" value="UniProtKB-KW"/>
</dbReference>
<accession>A0A830CK27</accession>
<evidence type="ECO:0000256" key="6">
    <source>
        <dbReference type="ARBA" id="ARBA00022729"/>
    </source>
</evidence>
<comment type="caution">
    <text evidence="15">The sequence shown here is derived from an EMBL/GenBank/DDBJ whole genome shotgun (WGS) entry which is preliminary data.</text>
</comment>
<dbReference type="Proteomes" id="UP000653305">
    <property type="component" value="Unassembled WGS sequence"/>
</dbReference>
<dbReference type="SUPFAM" id="SSF52058">
    <property type="entry name" value="L domain-like"/>
    <property type="match status" value="1"/>
</dbReference>
<comment type="similarity">
    <text evidence="2">Belongs to the RLP family.</text>
</comment>
<dbReference type="GO" id="GO:0006952">
    <property type="term" value="P:defense response"/>
    <property type="evidence" value="ECO:0007669"/>
    <property type="project" value="UniProtKB-ARBA"/>
</dbReference>
<keyword evidence="16" id="KW-1185">Reference proteome</keyword>
<gene>
    <name evidence="15" type="ORF">PHJA_001905900</name>
</gene>
<evidence type="ECO:0000256" key="8">
    <source>
        <dbReference type="ARBA" id="ARBA00022989"/>
    </source>
</evidence>
<keyword evidence="10" id="KW-0325">Glycoprotein</keyword>
<evidence type="ECO:0000256" key="3">
    <source>
        <dbReference type="ARBA" id="ARBA00022475"/>
    </source>
</evidence>
<dbReference type="Gene3D" id="3.80.10.10">
    <property type="entry name" value="Ribonuclease Inhibitor"/>
    <property type="match status" value="2"/>
</dbReference>
<evidence type="ECO:0000256" key="4">
    <source>
        <dbReference type="ARBA" id="ARBA00022614"/>
    </source>
</evidence>
<evidence type="ECO:0000256" key="2">
    <source>
        <dbReference type="ARBA" id="ARBA00009592"/>
    </source>
</evidence>
<evidence type="ECO:0000313" key="16">
    <source>
        <dbReference type="Proteomes" id="UP000653305"/>
    </source>
</evidence>
<keyword evidence="8 11" id="KW-1133">Transmembrane helix</keyword>
<dbReference type="PANTHER" id="PTHR48063">
    <property type="entry name" value="LRR RECEPTOR-LIKE KINASE"/>
    <property type="match status" value="1"/>
</dbReference>
<evidence type="ECO:0000256" key="10">
    <source>
        <dbReference type="ARBA" id="ARBA00023180"/>
    </source>
</evidence>
<dbReference type="InterPro" id="IPR001611">
    <property type="entry name" value="Leu-rich_rpt"/>
</dbReference>
<dbReference type="FunFam" id="3.80.10.10:FF:000129">
    <property type="entry name" value="Leucine-rich repeat receptor-like kinase"/>
    <property type="match status" value="1"/>
</dbReference>
<comment type="subcellular location">
    <subcellularLocation>
        <location evidence="1">Cell membrane</location>
        <topology evidence="1">Single-pass type I membrane protein</topology>
    </subcellularLocation>
</comment>
<evidence type="ECO:0000256" key="1">
    <source>
        <dbReference type="ARBA" id="ARBA00004251"/>
    </source>
</evidence>
<dbReference type="InterPro" id="IPR013210">
    <property type="entry name" value="LRR_N_plant-typ"/>
</dbReference>
<evidence type="ECO:0000259" key="14">
    <source>
        <dbReference type="Pfam" id="PF23598"/>
    </source>
</evidence>
<keyword evidence="15" id="KW-0418">Kinase</keyword>
<feature type="signal peptide" evidence="12">
    <location>
        <begin position="1"/>
        <end position="22"/>
    </location>
</feature>
<dbReference type="EMBL" id="BMAC01000496">
    <property type="protein sequence ID" value="GFP97618.1"/>
    <property type="molecule type" value="Genomic_DNA"/>
</dbReference>